<dbReference type="SMART" id="SM00248">
    <property type="entry name" value="ANK"/>
    <property type="match status" value="16"/>
</dbReference>
<evidence type="ECO:0000256" key="1">
    <source>
        <dbReference type="ARBA" id="ARBA00022737"/>
    </source>
</evidence>
<dbReference type="PROSITE" id="PS50297">
    <property type="entry name" value="ANK_REP_REGION"/>
    <property type="match status" value="5"/>
</dbReference>
<gene>
    <name evidence="4" type="ORF">ANIA_03513</name>
</gene>
<proteinExistence type="predicted"/>
<sequence length="1262" mass="139188">MFSFLDMFGGPPLEPSNPEPKSALQVSCEFGDLDAVRAAASTADKDDLNAALCRACRKGHIAIILELLEIPGVDVNATFQGDTALFLATLNGEPDVIQLLLEKGADPAIKSRNNPVADCQPDSTPLFALMKQARKPDEDDTDHIERLKCCACLLLEAGCDINAANQQGWTVLHFCSRDSLRLAGFLVDQGADPNAQAHDGSTPMHLFWGLPKQPDTLNALIGHGARLDIVRPSDGMTPLHLYAKHNMLGDLSLLRPYVSDWGLTDSNGNTLLHAAVQSLRAKETTQELLNLGLDPNHRNNDGCTPLHLLDMPADCLRDVLDVLCAAGADLEAKDYKGRTPLARVMSPQPRYNYAEVLATYIAQGANLNTQDYNGNGVLHYTVRPYTFSFDHFQTLLSLGADPGLANYKGDTILHHLAANLATFSDGKAVLAILDLLNRGMSPTLRNHKGRTPLHLLCGQVSQHYFMPSTVSQSSAIDVLLDAGLELGINSVDNDGAAPIHFAATVSEALVANLISRGAVPTSTTKEGLNLLHIASIARQGNTVGLLLEHYTWTGQIALVNARCKIGRAPLHDACRSGRLETVAMLLQAGADVNAEDAKQKRVLDACAEFTAEEKLWELTEDSMNLFHTLQTGGVLRELETRPHQPSTSKTRKRRVGLNEVRSEHDTVSIGPIVRLLAAHGAKLDPERRFSNNIMSAAVWSESAEMAVELERLAEQGVWDLHHRKSIEFKYLTMKWKEVPALLDEELRSSGYILHYDLVKLILRGLHEEVAQALERNRDHVRDTDQKELSELLVLLARHGYHDLFARIGSLMSEQGWINGGERTLGGRLIPYLFAAAQRELPNLDVIKVIVEKFHADVNLLFTNGLQMEPEVHFSSKVDADRQFKPADTILHYLAQGGHWWHQGAIKYLLEHGADPNARNKQGKTPLCLAVTLGDLGGYGQLEIARILLEGGADPNIPAYCGWRPLSMAAHDTQLVKLLLEHGARPSPNHPMELFSALDFLNPAVLDAFLDTGIDVNATVLSNTQPHWHTHRLQKLSHRPNYVLHPLHYMAMDVWNDIHARSKAIVMIQHLLRRGADPFLICDRQSPIVHLVFSSGGIIQPFLDMETLDLERRDGLGRTLLLAAASCDTGTNSYAYSPALFQRTGKRINPAPYLEGDPTRAMTLYEKGADLTATDACGNNVLHLLVQHEDQPNTRGRAVNPSKNYWVIEHQRTIRLFLEKEPQLATQRNNTGYTPWDIANNKLHAWALDVLPASEAVETGSQS</sequence>
<dbReference type="EMBL" id="BN001302">
    <property type="protein sequence ID" value="CBF75998.1"/>
    <property type="molecule type" value="Genomic_DNA"/>
</dbReference>
<dbReference type="InterPro" id="IPR002110">
    <property type="entry name" value="Ankyrin_rpt"/>
</dbReference>
<dbReference type="eggNOG" id="KOG0504">
    <property type="taxonomic scope" value="Eukaryota"/>
</dbReference>
<protein>
    <submittedName>
        <fullName evidence="4">Uncharacterized protein</fullName>
    </submittedName>
</protein>
<dbReference type="SUPFAM" id="SSF48403">
    <property type="entry name" value="Ankyrin repeat"/>
    <property type="match status" value="4"/>
</dbReference>
<dbReference type="Pfam" id="PF00023">
    <property type="entry name" value="Ank"/>
    <property type="match status" value="1"/>
</dbReference>
<keyword evidence="1" id="KW-0677">Repeat</keyword>
<keyword evidence="5" id="KW-1185">Reference proteome</keyword>
<name>Q5B7G7_EMENI</name>
<dbReference type="OrthoDB" id="21416at2759"/>
<feature type="repeat" description="ANK" evidence="3">
    <location>
        <begin position="80"/>
        <end position="112"/>
    </location>
</feature>
<dbReference type="InterPro" id="IPR036770">
    <property type="entry name" value="Ankyrin_rpt-contain_sf"/>
</dbReference>
<dbReference type="InParanoid" id="Q5B7G7"/>
<accession>Q5B7G7</accession>
<dbReference type="InterPro" id="IPR051165">
    <property type="entry name" value="Multifunctional_ANK_Repeat"/>
</dbReference>
<evidence type="ECO:0000313" key="4">
    <source>
        <dbReference type="EMBL" id="CBF75998.1"/>
    </source>
</evidence>
<feature type="repeat" description="ANK" evidence="3">
    <location>
        <begin position="885"/>
        <end position="920"/>
    </location>
</feature>
<feature type="repeat" description="ANK" evidence="3">
    <location>
        <begin position="565"/>
        <end position="597"/>
    </location>
</feature>
<reference evidence="5" key="2">
    <citation type="journal article" date="2009" name="Fungal Genet. Biol.">
        <title>The 2008 update of the Aspergillus nidulans genome annotation: a community effort.</title>
        <authorList>
            <person name="Wortman J.R."/>
            <person name="Gilsenan J.M."/>
            <person name="Joardar V."/>
            <person name="Deegan J."/>
            <person name="Clutterbuck J."/>
            <person name="Andersen M.R."/>
            <person name="Archer D."/>
            <person name="Bencina M."/>
            <person name="Braus G."/>
            <person name="Coutinho P."/>
            <person name="von Dohren H."/>
            <person name="Doonan J."/>
            <person name="Driessen A.J."/>
            <person name="Durek P."/>
            <person name="Espeso E."/>
            <person name="Fekete E."/>
            <person name="Flipphi M."/>
            <person name="Estrada C.G."/>
            <person name="Geysens S."/>
            <person name="Goldman G."/>
            <person name="de Groot P.W."/>
            <person name="Hansen K."/>
            <person name="Harris S.D."/>
            <person name="Heinekamp T."/>
            <person name="Helmstaedt K."/>
            <person name="Henrissat B."/>
            <person name="Hofmann G."/>
            <person name="Homan T."/>
            <person name="Horio T."/>
            <person name="Horiuchi H."/>
            <person name="James S."/>
            <person name="Jones M."/>
            <person name="Karaffa L."/>
            <person name="Karanyi Z."/>
            <person name="Kato M."/>
            <person name="Keller N."/>
            <person name="Kelly D.E."/>
            <person name="Kiel J.A."/>
            <person name="Kim J.M."/>
            <person name="van der Klei I.J."/>
            <person name="Klis F.M."/>
            <person name="Kovalchuk A."/>
            <person name="Krasevec N."/>
            <person name="Kubicek C.P."/>
            <person name="Liu B."/>
            <person name="Maccabe A."/>
            <person name="Meyer V."/>
            <person name="Mirabito P."/>
            <person name="Miskei M."/>
            <person name="Mos M."/>
            <person name="Mullins J."/>
            <person name="Nelson D.R."/>
            <person name="Nielsen J."/>
            <person name="Oakley B.R."/>
            <person name="Osmani S.A."/>
            <person name="Pakula T."/>
            <person name="Paszewski A."/>
            <person name="Paulsen I."/>
            <person name="Pilsyk S."/>
            <person name="Pocsi I."/>
            <person name="Punt P.J."/>
            <person name="Ram A.F."/>
            <person name="Ren Q."/>
            <person name="Robellet X."/>
            <person name="Robson G."/>
            <person name="Seiboth B."/>
            <person name="van Solingen P."/>
            <person name="Specht T."/>
            <person name="Sun J."/>
            <person name="Taheri-Talesh N."/>
            <person name="Takeshita N."/>
            <person name="Ussery D."/>
            <person name="vanKuyk P.A."/>
            <person name="Visser H."/>
            <person name="van de Vondervoort P.J."/>
            <person name="de Vries R.P."/>
            <person name="Walton J."/>
            <person name="Xiang X."/>
            <person name="Xiong Y."/>
            <person name="Zeng A.P."/>
            <person name="Brandt B.W."/>
            <person name="Cornell M.J."/>
            <person name="van den Hondel C.A."/>
            <person name="Visser J."/>
            <person name="Oliver S.G."/>
            <person name="Turner G."/>
        </authorList>
    </citation>
    <scope>GENOME REANNOTATION</scope>
    <source>
        <strain evidence="5">FGSC A4 / ATCC 38163 / CBS 112.46 / NRRL 194 / M139</strain>
    </source>
</reference>
<dbReference type="PANTHER" id="PTHR24123">
    <property type="entry name" value="ANKYRIN REPEAT-CONTAINING"/>
    <property type="match status" value="1"/>
</dbReference>
<dbReference type="Pfam" id="PF12796">
    <property type="entry name" value="Ank_2"/>
    <property type="match status" value="4"/>
</dbReference>
<accession>C8V526</accession>
<dbReference type="PRINTS" id="PR01415">
    <property type="entry name" value="ANKYRIN"/>
</dbReference>
<dbReference type="Gene3D" id="1.25.40.20">
    <property type="entry name" value="Ankyrin repeat-containing domain"/>
    <property type="match status" value="6"/>
</dbReference>
<reference evidence="5" key="1">
    <citation type="journal article" date="2005" name="Nature">
        <title>Sequencing of Aspergillus nidulans and comparative analysis with A. fumigatus and A. oryzae.</title>
        <authorList>
            <person name="Galagan J.E."/>
            <person name="Calvo S.E."/>
            <person name="Cuomo C."/>
            <person name="Ma L.J."/>
            <person name="Wortman J.R."/>
            <person name="Batzoglou S."/>
            <person name="Lee S.I."/>
            <person name="Basturkmen M."/>
            <person name="Spevak C.C."/>
            <person name="Clutterbuck J."/>
            <person name="Kapitonov V."/>
            <person name="Jurka J."/>
            <person name="Scazzocchio C."/>
            <person name="Farman M."/>
            <person name="Butler J."/>
            <person name="Purcell S."/>
            <person name="Harris S."/>
            <person name="Braus G.H."/>
            <person name="Draht O."/>
            <person name="Busch S."/>
            <person name="D'Enfert C."/>
            <person name="Bouchier C."/>
            <person name="Goldman G.H."/>
            <person name="Bell-Pedersen D."/>
            <person name="Griffiths-Jones S."/>
            <person name="Doonan J.H."/>
            <person name="Yu J."/>
            <person name="Vienken K."/>
            <person name="Pain A."/>
            <person name="Freitag M."/>
            <person name="Selker E.U."/>
            <person name="Archer D.B."/>
            <person name="Penalva M.A."/>
            <person name="Oakley B.R."/>
            <person name="Momany M."/>
            <person name="Tanaka T."/>
            <person name="Kumagai T."/>
            <person name="Asai K."/>
            <person name="Machida M."/>
            <person name="Nierman W.C."/>
            <person name="Denning D.W."/>
            <person name="Caddick M."/>
            <person name="Hynes M."/>
            <person name="Paoletti M."/>
            <person name="Fischer R."/>
            <person name="Miller B."/>
            <person name="Dyer P."/>
            <person name="Sachs M.S."/>
            <person name="Osmani S.A."/>
            <person name="Birren B.W."/>
        </authorList>
    </citation>
    <scope>NUCLEOTIDE SEQUENCE [LARGE SCALE GENOMIC DNA]</scope>
    <source>
        <strain evidence="5">FGSC A4 / ATCC 38163 / CBS 112.46 / NRRL 194 / M139</strain>
    </source>
</reference>
<dbReference type="eggNOG" id="KOG4177">
    <property type="taxonomic scope" value="Eukaryota"/>
</dbReference>
<evidence type="ECO:0000256" key="3">
    <source>
        <dbReference type="PROSITE-ProRule" id="PRU00023"/>
    </source>
</evidence>
<dbReference type="KEGG" id="ani:ANIA_03513"/>
<dbReference type="GeneID" id="2872934"/>
<dbReference type="RefSeq" id="XP_661117.1">
    <property type="nucleotide sequence ID" value="XM_656025.1"/>
</dbReference>
<dbReference type="OMA" id="PHWHTHR"/>
<evidence type="ECO:0000313" key="5">
    <source>
        <dbReference type="Proteomes" id="UP000000560"/>
    </source>
</evidence>
<dbReference type="PANTHER" id="PTHR24123:SF33">
    <property type="entry name" value="PROTEIN HOS4"/>
    <property type="match status" value="1"/>
</dbReference>
<keyword evidence="2 3" id="KW-0040">ANK repeat</keyword>
<dbReference type="HOGENOM" id="CLU_274846_0_0_1"/>
<feature type="repeat" description="ANK" evidence="3">
    <location>
        <begin position="301"/>
        <end position="335"/>
    </location>
</feature>
<dbReference type="PROSITE" id="PS50088">
    <property type="entry name" value="ANK_REPEAT"/>
    <property type="match status" value="6"/>
</dbReference>
<feature type="repeat" description="ANK" evidence="3">
    <location>
        <begin position="267"/>
        <end position="300"/>
    </location>
</feature>
<evidence type="ECO:0000256" key="2">
    <source>
        <dbReference type="ARBA" id="ARBA00023043"/>
    </source>
</evidence>
<organism evidence="4 5">
    <name type="scientific">Emericella nidulans (strain FGSC A4 / ATCC 38163 / CBS 112.46 / NRRL 194 / M139)</name>
    <name type="common">Aspergillus nidulans</name>
    <dbReference type="NCBI Taxonomy" id="227321"/>
    <lineage>
        <taxon>Eukaryota</taxon>
        <taxon>Fungi</taxon>
        <taxon>Dikarya</taxon>
        <taxon>Ascomycota</taxon>
        <taxon>Pezizomycotina</taxon>
        <taxon>Eurotiomycetes</taxon>
        <taxon>Eurotiomycetidae</taxon>
        <taxon>Eurotiales</taxon>
        <taxon>Aspergillaceae</taxon>
        <taxon>Aspergillus</taxon>
        <taxon>Aspergillus subgen. Nidulantes</taxon>
    </lineage>
</organism>
<dbReference type="AlphaFoldDB" id="Q5B7G7"/>
<dbReference type="Proteomes" id="UP000000560">
    <property type="component" value="Chromosome II"/>
</dbReference>
<feature type="repeat" description="ANK" evidence="3">
    <location>
        <begin position="921"/>
        <end position="959"/>
    </location>
</feature>